<dbReference type="EMBL" id="GG745355">
    <property type="protein sequence ID" value="KNE68020.1"/>
    <property type="molecule type" value="Genomic_DNA"/>
</dbReference>
<dbReference type="InterPro" id="IPR003111">
    <property type="entry name" value="Lon_prtase_N"/>
</dbReference>
<dbReference type="SMART" id="SM00464">
    <property type="entry name" value="LON"/>
    <property type="match status" value="1"/>
</dbReference>
<dbReference type="AlphaFoldDB" id="A0A0L0T048"/>
<proteinExistence type="predicted"/>
<evidence type="ECO:0000256" key="3">
    <source>
        <dbReference type="ARBA" id="ARBA00022833"/>
    </source>
</evidence>
<dbReference type="Gene3D" id="2.30.130.40">
    <property type="entry name" value="LON domain-like"/>
    <property type="match status" value="1"/>
</dbReference>
<dbReference type="GO" id="GO:0008270">
    <property type="term" value="F:zinc ion binding"/>
    <property type="evidence" value="ECO:0007669"/>
    <property type="project" value="UniProtKB-KW"/>
</dbReference>
<dbReference type="InterPro" id="IPR013083">
    <property type="entry name" value="Znf_RING/FYVE/PHD"/>
</dbReference>
<accession>A0A0L0T048</accession>
<dbReference type="Pfam" id="PF02190">
    <property type="entry name" value="LON_substr_bdg"/>
    <property type="match status" value="1"/>
</dbReference>
<dbReference type="PANTHER" id="PTHR23327">
    <property type="entry name" value="RING FINGER PROTEIN 127"/>
    <property type="match status" value="1"/>
</dbReference>
<keyword evidence="7" id="KW-1185">Reference proteome</keyword>
<dbReference type="PROSITE" id="PS50089">
    <property type="entry name" value="ZF_RING_2"/>
    <property type="match status" value="1"/>
</dbReference>
<dbReference type="InterPro" id="IPR018957">
    <property type="entry name" value="Znf_C3HC4_RING-type"/>
</dbReference>
<gene>
    <name evidence="6" type="ORF">AMAG_13193</name>
</gene>
<dbReference type="InterPro" id="IPR001841">
    <property type="entry name" value="Znf_RING"/>
</dbReference>
<protein>
    <recommendedName>
        <fullName evidence="5">RING-type domain-containing protein</fullName>
    </recommendedName>
</protein>
<dbReference type="Gene3D" id="3.30.40.10">
    <property type="entry name" value="Zinc/RING finger domain, C3HC4 (zinc finger)"/>
    <property type="match status" value="1"/>
</dbReference>
<keyword evidence="2 4" id="KW-0863">Zinc-finger</keyword>
<dbReference type="SMART" id="SM00184">
    <property type="entry name" value="RING"/>
    <property type="match status" value="2"/>
</dbReference>
<reference evidence="7" key="2">
    <citation type="submission" date="2009-11" db="EMBL/GenBank/DDBJ databases">
        <title>The Genome Sequence of Allomyces macrogynus strain ATCC 38327.</title>
        <authorList>
            <consortium name="The Broad Institute Genome Sequencing Platform"/>
            <person name="Russ C."/>
            <person name="Cuomo C."/>
            <person name="Shea T."/>
            <person name="Young S.K."/>
            <person name="Zeng Q."/>
            <person name="Koehrsen M."/>
            <person name="Haas B."/>
            <person name="Borodovsky M."/>
            <person name="Guigo R."/>
            <person name="Alvarado L."/>
            <person name="Berlin A."/>
            <person name="Borenstein D."/>
            <person name="Chen Z."/>
            <person name="Engels R."/>
            <person name="Freedman E."/>
            <person name="Gellesch M."/>
            <person name="Goldberg J."/>
            <person name="Griggs A."/>
            <person name="Gujja S."/>
            <person name="Heiman D."/>
            <person name="Hepburn T."/>
            <person name="Howarth C."/>
            <person name="Jen D."/>
            <person name="Larson L."/>
            <person name="Lewis B."/>
            <person name="Mehta T."/>
            <person name="Park D."/>
            <person name="Pearson M."/>
            <person name="Roberts A."/>
            <person name="Saif S."/>
            <person name="Shenoy N."/>
            <person name="Sisk P."/>
            <person name="Stolte C."/>
            <person name="Sykes S."/>
            <person name="Walk T."/>
            <person name="White J."/>
            <person name="Yandava C."/>
            <person name="Burger G."/>
            <person name="Gray M.W."/>
            <person name="Holland P.W.H."/>
            <person name="King N."/>
            <person name="Lang F.B.F."/>
            <person name="Roger A.J."/>
            <person name="Ruiz-Trillo I."/>
            <person name="Lander E."/>
            <person name="Nusbaum C."/>
        </authorList>
    </citation>
    <scope>NUCLEOTIDE SEQUENCE [LARGE SCALE GENOMIC DNA]</scope>
    <source>
        <strain evidence="7">ATCC 38327</strain>
    </source>
</reference>
<dbReference type="InterPro" id="IPR015947">
    <property type="entry name" value="PUA-like_sf"/>
</dbReference>
<dbReference type="Proteomes" id="UP000054350">
    <property type="component" value="Unassembled WGS sequence"/>
</dbReference>
<evidence type="ECO:0000256" key="1">
    <source>
        <dbReference type="ARBA" id="ARBA00022723"/>
    </source>
</evidence>
<reference evidence="6 7" key="1">
    <citation type="submission" date="2009-11" db="EMBL/GenBank/DDBJ databases">
        <title>Annotation of Allomyces macrogynus ATCC 38327.</title>
        <authorList>
            <consortium name="The Broad Institute Genome Sequencing Platform"/>
            <person name="Russ C."/>
            <person name="Cuomo C."/>
            <person name="Burger G."/>
            <person name="Gray M.W."/>
            <person name="Holland P.W.H."/>
            <person name="King N."/>
            <person name="Lang F.B.F."/>
            <person name="Roger A.J."/>
            <person name="Ruiz-Trillo I."/>
            <person name="Young S.K."/>
            <person name="Zeng Q."/>
            <person name="Gargeya S."/>
            <person name="Fitzgerald M."/>
            <person name="Haas B."/>
            <person name="Abouelleil A."/>
            <person name="Alvarado L."/>
            <person name="Arachchi H.M."/>
            <person name="Berlin A."/>
            <person name="Chapman S.B."/>
            <person name="Gearin G."/>
            <person name="Goldberg J."/>
            <person name="Griggs A."/>
            <person name="Gujja S."/>
            <person name="Hansen M."/>
            <person name="Heiman D."/>
            <person name="Howarth C."/>
            <person name="Larimer J."/>
            <person name="Lui A."/>
            <person name="MacDonald P.J.P."/>
            <person name="McCowen C."/>
            <person name="Montmayeur A."/>
            <person name="Murphy C."/>
            <person name="Neiman D."/>
            <person name="Pearson M."/>
            <person name="Priest M."/>
            <person name="Roberts A."/>
            <person name="Saif S."/>
            <person name="Shea T."/>
            <person name="Sisk P."/>
            <person name="Stolte C."/>
            <person name="Sykes S."/>
            <person name="Wortman J."/>
            <person name="Nusbaum C."/>
            <person name="Birren B."/>
        </authorList>
    </citation>
    <scope>NUCLEOTIDE SEQUENCE [LARGE SCALE GENOMIC DNA]</scope>
    <source>
        <strain evidence="6 7">ATCC 38327</strain>
    </source>
</reference>
<name>A0A0L0T048_ALLM3</name>
<keyword evidence="1" id="KW-0479">Metal-binding</keyword>
<dbReference type="InterPro" id="IPR046336">
    <property type="entry name" value="Lon_prtase_N_sf"/>
</dbReference>
<dbReference type="SUPFAM" id="SSF57850">
    <property type="entry name" value="RING/U-box"/>
    <property type="match status" value="1"/>
</dbReference>
<evidence type="ECO:0000256" key="4">
    <source>
        <dbReference type="PROSITE-ProRule" id="PRU00175"/>
    </source>
</evidence>
<dbReference type="Gene3D" id="1.20.58.1480">
    <property type="match status" value="1"/>
</dbReference>
<dbReference type="VEuPathDB" id="FungiDB:AMAG_13193"/>
<dbReference type="OMA" id="SSEVCMF"/>
<sequence>MADAALTCAACHGPLCAPILTLPCGNSLHRACVLAPPACAPPPLNRLLICPFAGCAWRAHPHPLTIAHAGADTVLGDALAAGSDVEVADALECALCLHLMQDPVTLFPCGHSACRGCLVATFTAPPPTLCGGGGEVAGPACFLCRAPVLVPGGNSCTAGAYYARVPANRALTALIARVQPATAPPPADESDGDANVPIFACTLVLPGMPCRLHVYEPRYRLMIRRVCSQRANRDFGMCAPRSDGTVAVGDVGTLVQVQAVQWLADGRALVETVGAAPFRIVEKRCVDGYCVARIERVRDDPDECVKLDDAVPADVSPCSGPCSTVRDAICGASRMLERFLGRLAGAQRAQFVEQFGAMPCDPRAFTWWLAGVLPVDAARRARLLTDASPKSRFATVLEWCRPR</sequence>
<dbReference type="SUPFAM" id="SSF88697">
    <property type="entry name" value="PUA domain-like"/>
    <property type="match status" value="1"/>
</dbReference>
<dbReference type="OrthoDB" id="264917at2759"/>
<evidence type="ECO:0000313" key="7">
    <source>
        <dbReference type="Proteomes" id="UP000054350"/>
    </source>
</evidence>
<dbReference type="STRING" id="578462.A0A0L0T048"/>
<keyword evidence="3" id="KW-0862">Zinc</keyword>
<feature type="domain" description="RING-type" evidence="5">
    <location>
        <begin position="93"/>
        <end position="145"/>
    </location>
</feature>
<dbReference type="eggNOG" id="KOG4159">
    <property type="taxonomic scope" value="Eukaryota"/>
</dbReference>
<evidence type="ECO:0000256" key="2">
    <source>
        <dbReference type="ARBA" id="ARBA00022771"/>
    </source>
</evidence>
<dbReference type="Pfam" id="PF00097">
    <property type="entry name" value="zf-C3HC4"/>
    <property type="match status" value="1"/>
</dbReference>
<evidence type="ECO:0000259" key="5">
    <source>
        <dbReference type="PROSITE" id="PS50089"/>
    </source>
</evidence>
<evidence type="ECO:0000313" key="6">
    <source>
        <dbReference type="EMBL" id="KNE68020.1"/>
    </source>
</evidence>
<dbReference type="PANTHER" id="PTHR23327:SF42">
    <property type="entry name" value="LON PEPTIDASE N-TERMINAL DOMAIN AND RING FINGER PROTEIN C14F5.10C"/>
    <property type="match status" value="1"/>
</dbReference>
<dbReference type="GO" id="GO:0061630">
    <property type="term" value="F:ubiquitin protein ligase activity"/>
    <property type="evidence" value="ECO:0007669"/>
    <property type="project" value="TreeGrafter"/>
</dbReference>
<organism evidence="6 7">
    <name type="scientific">Allomyces macrogynus (strain ATCC 38327)</name>
    <name type="common">Allomyces javanicus var. macrogynus</name>
    <dbReference type="NCBI Taxonomy" id="578462"/>
    <lineage>
        <taxon>Eukaryota</taxon>
        <taxon>Fungi</taxon>
        <taxon>Fungi incertae sedis</taxon>
        <taxon>Blastocladiomycota</taxon>
        <taxon>Blastocladiomycetes</taxon>
        <taxon>Blastocladiales</taxon>
        <taxon>Blastocladiaceae</taxon>
        <taxon>Allomyces</taxon>
    </lineage>
</organism>